<proteinExistence type="predicted"/>
<evidence type="ECO:0000313" key="2">
    <source>
        <dbReference type="Proteomes" id="UP000032142"/>
    </source>
</evidence>
<dbReference type="Proteomes" id="UP000032142">
    <property type="component" value="Unassembled WGS sequence"/>
</dbReference>
<dbReference type="AlphaFoldDB" id="A0A0B0NAC9"/>
<gene>
    <name evidence="1" type="ORF">F383_13761</name>
</gene>
<dbReference type="EMBL" id="KN392085">
    <property type="protein sequence ID" value="KHG09755.1"/>
    <property type="molecule type" value="Genomic_DNA"/>
</dbReference>
<keyword evidence="2" id="KW-1185">Reference proteome</keyword>
<sequence>MIMEHLPNLLSICINLYHKLWLST</sequence>
<accession>A0A0B0NAC9</accession>
<name>A0A0B0NAC9_GOSAR</name>
<evidence type="ECO:0000313" key="1">
    <source>
        <dbReference type="EMBL" id="KHG09755.1"/>
    </source>
</evidence>
<reference evidence="2" key="1">
    <citation type="submission" date="2014-09" db="EMBL/GenBank/DDBJ databases">
        <authorList>
            <person name="Mudge J."/>
            <person name="Ramaraj T."/>
            <person name="Lindquist I.E."/>
            <person name="Bharti A.K."/>
            <person name="Sundararajan A."/>
            <person name="Cameron C.T."/>
            <person name="Woodward J.E."/>
            <person name="May G.D."/>
            <person name="Brubaker C."/>
            <person name="Broadhvest J."/>
            <person name="Wilkins T.A."/>
        </authorList>
    </citation>
    <scope>NUCLEOTIDE SEQUENCE</scope>
    <source>
        <strain evidence="2">cv. AKA8401</strain>
    </source>
</reference>
<protein>
    <submittedName>
        <fullName evidence="1">Uncharacterized protein</fullName>
    </submittedName>
</protein>
<organism evidence="1 2">
    <name type="scientific">Gossypium arboreum</name>
    <name type="common">Tree cotton</name>
    <name type="synonym">Gossypium nanking</name>
    <dbReference type="NCBI Taxonomy" id="29729"/>
    <lineage>
        <taxon>Eukaryota</taxon>
        <taxon>Viridiplantae</taxon>
        <taxon>Streptophyta</taxon>
        <taxon>Embryophyta</taxon>
        <taxon>Tracheophyta</taxon>
        <taxon>Spermatophyta</taxon>
        <taxon>Magnoliopsida</taxon>
        <taxon>eudicotyledons</taxon>
        <taxon>Gunneridae</taxon>
        <taxon>Pentapetalae</taxon>
        <taxon>rosids</taxon>
        <taxon>malvids</taxon>
        <taxon>Malvales</taxon>
        <taxon>Malvaceae</taxon>
        <taxon>Malvoideae</taxon>
        <taxon>Gossypium</taxon>
    </lineage>
</organism>